<dbReference type="EMBL" id="CM008049">
    <property type="protein sequence ID" value="PVH47773.1"/>
    <property type="molecule type" value="Genomic_DNA"/>
</dbReference>
<keyword evidence="4" id="KW-0028">Amino-acid biosynthesis</keyword>
<name>A0A2T8JCX4_9POAL</name>
<dbReference type="InterPro" id="IPR013785">
    <property type="entry name" value="Aldolase_TIM"/>
</dbReference>
<evidence type="ECO:0000256" key="1">
    <source>
        <dbReference type="ARBA" id="ARBA00004664"/>
    </source>
</evidence>
<dbReference type="EC" id="5.3.1.24" evidence="3"/>
<sequence length="269" mass="29399">MGFKQYSELRVMAFRSCPFLEVRTVSFAGHLRSAAVGITCFAKQTVTATPLSSSLEEGKRNEPVVKMCGITSAKDAAMAAKAGPKLIGMILWPNSKRSVPLSEAKEISRVAKSYGAEPVGVFVDDDEETILRASNSCDLELIQISSRELLPVLWENNRIIYVLNVDEDGKLINAAPSEEYVVDWFLVDSAKGGSGKGFNWEKFQMPSVKSKSGWLLAGGLHADNFCQAASALNPDGLDVSSGICYPDGLRKDPERIRSFMSRVKRLSPQ</sequence>
<dbReference type="Gramene" id="PVH47773">
    <property type="protein sequence ID" value="PVH47773"/>
    <property type="gene ID" value="PAHAL_4G147300"/>
</dbReference>
<dbReference type="UniPathway" id="UPA00035">
    <property type="reaction ID" value="UER00042"/>
</dbReference>
<keyword evidence="5" id="KW-0822">Tryptophan biosynthesis</keyword>
<comment type="pathway">
    <text evidence="1">Amino-acid biosynthesis; L-tryptophan biosynthesis; L-tryptophan from chorismate: step 3/5.</text>
</comment>
<dbReference type="GO" id="GO:0000162">
    <property type="term" value="P:L-tryptophan biosynthetic process"/>
    <property type="evidence" value="ECO:0007669"/>
    <property type="project" value="UniProtKB-UniPathway"/>
</dbReference>
<reference evidence="9" key="1">
    <citation type="submission" date="2018-04" db="EMBL/GenBank/DDBJ databases">
        <title>WGS assembly of Panicum hallii.</title>
        <authorList>
            <person name="Lovell J."/>
            <person name="Jenkins J."/>
            <person name="Lowry D."/>
            <person name="Mamidi S."/>
            <person name="Sreedasyam A."/>
            <person name="Weng X."/>
            <person name="Barry K."/>
            <person name="Bonette J."/>
            <person name="Campitelli B."/>
            <person name="Daum C."/>
            <person name="Gordon S."/>
            <person name="Gould B."/>
            <person name="Lipzen A."/>
            <person name="Macqueen A."/>
            <person name="Palacio-Mejia J."/>
            <person name="Plott C."/>
            <person name="Shakirov E."/>
            <person name="Shu S."/>
            <person name="Yoshinaga Y."/>
            <person name="Zane M."/>
            <person name="Rokhsar D."/>
            <person name="Grimwood J."/>
            <person name="Schmutz J."/>
            <person name="Juenger T."/>
        </authorList>
    </citation>
    <scope>NUCLEOTIDE SEQUENCE [LARGE SCALE GENOMIC DNA]</scope>
    <source>
        <strain evidence="9">FIL2</strain>
    </source>
</reference>
<dbReference type="Proteomes" id="UP000243499">
    <property type="component" value="Chromosome 4"/>
</dbReference>
<keyword evidence="6" id="KW-0057">Aromatic amino acid biosynthesis</keyword>
<dbReference type="FunFam" id="3.20.20.70:FF:000075">
    <property type="entry name" value="Tryptophan biosynthesis protein TRP1"/>
    <property type="match status" value="1"/>
</dbReference>
<dbReference type="InterPro" id="IPR044643">
    <property type="entry name" value="TrpF_fam"/>
</dbReference>
<evidence type="ECO:0000313" key="9">
    <source>
        <dbReference type="EMBL" id="PVH47773.1"/>
    </source>
</evidence>
<dbReference type="AlphaFoldDB" id="A0A2T8JCX4"/>
<evidence type="ECO:0000256" key="2">
    <source>
        <dbReference type="ARBA" id="ARBA00007571"/>
    </source>
</evidence>
<dbReference type="Gene3D" id="3.20.20.70">
    <property type="entry name" value="Aldolase class I"/>
    <property type="match status" value="1"/>
</dbReference>
<feature type="domain" description="N-(5'phosphoribosyl) anthranilate isomerase (PRAI)" evidence="8">
    <location>
        <begin position="65"/>
        <end position="260"/>
    </location>
</feature>
<evidence type="ECO:0000256" key="3">
    <source>
        <dbReference type="ARBA" id="ARBA00012572"/>
    </source>
</evidence>
<evidence type="ECO:0000256" key="4">
    <source>
        <dbReference type="ARBA" id="ARBA00022605"/>
    </source>
</evidence>
<keyword evidence="7" id="KW-0413">Isomerase</keyword>
<dbReference type="CDD" id="cd00405">
    <property type="entry name" value="PRAI"/>
    <property type="match status" value="1"/>
</dbReference>
<dbReference type="GO" id="GO:0004640">
    <property type="term" value="F:phosphoribosylanthranilate isomerase activity"/>
    <property type="evidence" value="ECO:0007669"/>
    <property type="project" value="UniProtKB-EC"/>
</dbReference>
<dbReference type="InterPro" id="IPR011060">
    <property type="entry name" value="RibuloseP-bd_barrel"/>
</dbReference>
<comment type="similarity">
    <text evidence="2">Belongs to the TrpF family.</text>
</comment>
<dbReference type="Pfam" id="PF00697">
    <property type="entry name" value="PRAI"/>
    <property type="match status" value="1"/>
</dbReference>
<evidence type="ECO:0000256" key="6">
    <source>
        <dbReference type="ARBA" id="ARBA00023141"/>
    </source>
</evidence>
<evidence type="ECO:0000259" key="8">
    <source>
        <dbReference type="Pfam" id="PF00697"/>
    </source>
</evidence>
<dbReference type="PANTHER" id="PTHR42894:SF1">
    <property type="entry name" value="N-(5'-PHOSPHORIBOSYL)ANTHRANILATE ISOMERASE"/>
    <property type="match status" value="1"/>
</dbReference>
<dbReference type="PANTHER" id="PTHR42894">
    <property type="entry name" value="N-(5'-PHOSPHORIBOSYL)ANTHRANILATE ISOMERASE"/>
    <property type="match status" value="1"/>
</dbReference>
<gene>
    <name evidence="9" type="ORF">PAHAL_4G147300</name>
</gene>
<protein>
    <recommendedName>
        <fullName evidence="3">phosphoribosylanthranilate isomerase</fullName>
        <ecNumber evidence="3">5.3.1.24</ecNumber>
    </recommendedName>
</protein>
<dbReference type="HAMAP" id="MF_00135">
    <property type="entry name" value="PRAI"/>
    <property type="match status" value="1"/>
</dbReference>
<accession>A0A2T8JCX4</accession>
<dbReference type="InterPro" id="IPR001240">
    <property type="entry name" value="PRAI_dom"/>
</dbReference>
<organism evidence="9">
    <name type="scientific">Panicum hallii</name>
    <dbReference type="NCBI Taxonomy" id="206008"/>
    <lineage>
        <taxon>Eukaryota</taxon>
        <taxon>Viridiplantae</taxon>
        <taxon>Streptophyta</taxon>
        <taxon>Embryophyta</taxon>
        <taxon>Tracheophyta</taxon>
        <taxon>Spermatophyta</taxon>
        <taxon>Magnoliopsida</taxon>
        <taxon>Liliopsida</taxon>
        <taxon>Poales</taxon>
        <taxon>Poaceae</taxon>
        <taxon>PACMAD clade</taxon>
        <taxon>Panicoideae</taxon>
        <taxon>Panicodae</taxon>
        <taxon>Paniceae</taxon>
        <taxon>Panicinae</taxon>
        <taxon>Panicum</taxon>
        <taxon>Panicum sect. Panicum</taxon>
    </lineage>
</organism>
<evidence type="ECO:0000256" key="5">
    <source>
        <dbReference type="ARBA" id="ARBA00022822"/>
    </source>
</evidence>
<dbReference type="SUPFAM" id="SSF51366">
    <property type="entry name" value="Ribulose-phoshate binding barrel"/>
    <property type="match status" value="1"/>
</dbReference>
<proteinExistence type="inferred from homology"/>
<evidence type="ECO:0000256" key="7">
    <source>
        <dbReference type="ARBA" id="ARBA00023235"/>
    </source>
</evidence>